<evidence type="ECO:0000313" key="25">
    <source>
        <dbReference type="EMBL" id="ECK9184936.1"/>
    </source>
</evidence>
<evidence type="ECO:0000313" key="61">
    <source>
        <dbReference type="EMBL" id="HAE1681642.1"/>
    </source>
</evidence>
<feature type="transmembrane region" description="Helical" evidence="8">
    <location>
        <begin position="165"/>
        <end position="187"/>
    </location>
</feature>
<evidence type="ECO:0000313" key="39">
    <source>
        <dbReference type="EMBL" id="EDH4947387.1"/>
    </source>
</evidence>
<evidence type="ECO:0000313" key="31">
    <source>
        <dbReference type="EMBL" id="ECZ8875654.1"/>
    </source>
</evidence>
<dbReference type="EMBL" id="AAGDVW010000038">
    <property type="protein sequence ID" value="EBM8275228.1"/>
    <property type="molecule type" value="Genomic_DNA"/>
</dbReference>
<dbReference type="EMBL" id="AALGHN010000021">
    <property type="protein sequence ID" value="ECY9479225.1"/>
    <property type="molecule type" value="Genomic_DNA"/>
</dbReference>
<dbReference type="EMBL" id="DAAMGU010000019">
    <property type="protein sequence ID" value="HAC6600295.1"/>
    <property type="molecule type" value="Genomic_DNA"/>
</dbReference>
<dbReference type="EMBL" id="DAAFVT010000021">
    <property type="protein sequence ID" value="HAB1724244.1"/>
    <property type="molecule type" value="Genomic_DNA"/>
</dbReference>
<dbReference type="EMBL" id="DAAHEK010000020">
    <property type="protein sequence ID" value="HAB5775882.1"/>
    <property type="molecule type" value="Genomic_DNA"/>
</dbReference>
<dbReference type="EMBL" id="AAKYXH010000024">
    <property type="protein sequence ID" value="ECX1649401.1"/>
    <property type="molecule type" value="Genomic_DNA"/>
</dbReference>
<dbReference type="EMBL" id="DAAGSG010000206">
    <property type="protein sequence ID" value="HAB4350919.1"/>
    <property type="molecule type" value="Genomic_DNA"/>
</dbReference>
<dbReference type="EMBL" id="DAASFK010000020">
    <property type="protein sequence ID" value="HAE5305848.1"/>
    <property type="molecule type" value="Genomic_DNA"/>
</dbReference>
<dbReference type="Gene3D" id="1.20.1250.20">
    <property type="entry name" value="MFS general substrate transporter like domains"/>
    <property type="match status" value="1"/>
</dbReference>
<evidence type="ECO:0000256" key="2">
    <source>
        <dbReference type="ARBA" id="ARBA00022448"/>
    </source>
</evidence>
<dbReference type="Gene3D" id="1.20.1720.10">
    <property type="entry name" value="Multidrug resistance protein D"/>
    <property type="match status" value="1"/>
</dbReference>
<organism evidence="44">
    <name type="scientific">Salmonella infantis</name>
    <dbReference type="NCBI Taxonomy" id="595"/>
    <lineage>
        <taxon>Bacteria</taxon>
        <taxon>Pseudomonadati</taxon>
        <taxon>Pseudomonadota</taxon>
        <taxon>Gammaproteobacteria</taxon>
        <taxon>Enterobacterales</taxon>
        <taxon>Enterobacteriaceae</taxon>
        <taxon>Salmonella</taxon>
    </lineage>
</organism>
<evidence type="ECO:0000313" key="29">
    <source>
        <dbReference type="EMBL" id="ECX1649401.1"/>
    </source>
</evidence>
<evidence type="ECO:0000313" key="27">
    <source>
        <dbReference type="EMBL" id="ECV1008485.1"/>
    </source>
</evidence>
<dbReference type="EMBL" id="AAHYAN010000023">
    <property type="protein sequence ID" value="ECB5811725.1"/>
    <property type="molecule type" value="Genomic_DNA"/>
</dbReference>
<dbReference type="EMBL" id="AAMDBK010000024">
    <property type="protein sequence ID" value="EDG1266875.1"/>
    <property type="molecule type" value="Genomic_DNA"/>
</dbReference>
<keyword evidence="6 8" id="KW-1133">Transmembrane helix</keyword>
<evidence type="ECO:0000313" key="44">
    <source>
        <dbReference type="EMBL" id="HAB1724244.1"/>
    </source>
</evidence>
<dbReference type="EMBL" id="AAHLCX010000031">
    <property type="protein sequence ID" value="EBX3966575.1"/>
    <property type="molecule type" value="Genomic_DNA"/>
</dbReference>
<evidence type="ECO:0000313" key="14">
    <source>
        <dbReference type="EMBL" id="EBS2523058.1"/>
    </source>
</evidence>
<evidence type="ECO:0000313" key="10">
    <source>
        <dbReference type="EMBL" id="EBL4738407.1"/>
    </source>
</evidence>
<evidence type="ECO:0000313" key="71">
    <source>
        <dbReference type="EMBL" id="HAF7373293.1"/>
    </source>
</evidence>
<dbReference type="SUPFAM" id="SSF103473">
    <property type="entry name" value="MFS general substrate transporter"/>
    <property type="match status" value="1"/>
</dbReference>
<dbReference type="EMBL" id="AAIFWQ010000025">
    <property type="protein sequence ID" value="ECD7998310.1"/>
    <property type="molecule type" value="Genomic_DNA"/>
</dbReference>
<dbReference type="EMBL" id="DAARBA010000055">
    <property type="protein sequence ID" value="HAE1681642.1"/>
    <property type="molecule type" value="Genomic_DNA"/>
</dbReference>
<evidence type="ECO:0000313" key="28">
    <source>
        <dbReference type="EMBL" id="ECV3264931.1"/>
    </source>
</evidence>
<evidence type="ECO:0000313" key="12">
    <source>
        <dbReference type="EMBL" id="EBM8275228.1"/>
    </source>
</evidence>
<evidence type="ECO:0000259" key="9">
    <source>
        <dbReference type="PROSITE" id="PS50850"/>
    </source>
</evidence>
<evidence type="ECO:0000313" key="15">
    <source>
        <dbReference type="EMBL" id="EBS2747142.1"/>
    </source>
</evidence>
<dbReference type="EMBL" id="AAKLTB010000120">
    <property type="protein sequence ID" value="ECT1142781.1"/>
    <property type="molecule type" value="Genomic_DNA"/>
</dbReference>
<dbReference type="GO" id="GO:0022857">
    <property type="term" value="F:transmembrane transporter activity"/>
    <property type="evidence" value="ECO:0007669"/>
    <property type="project" value="InterPro"/>
</dbReference>
<keyword evidence="2" id="KW-0813">Transport</keyword>
<dbReference type="EMBL" id="AAMETK010000023">
    <property type="protein sequence ID" value="EDG6140938.1"/>
    <property type="molecule type" value="Genomic_DNA"/>
</dbReference>
<evidence type="ECO:0000313" key="57">
    <source>
        <dbReference type="EMBL" id="HAC6554003.1"/>
    </source>
</evidence>
<evidence type="ECO:0000313" key="56">
    <source>
        <dbReference type="EMBL" id="HAB5775882.1"/>
    </source>
</evidence>
<feature type="transmembrane region" description="Helical" evidence="8">
    <location>
        <begin position="335"/>
        <end position="353"/>
    </location>
</feature>
<reference evidence="44" key="1">
    <citation type="journal article" date="2018" name="Genome Biol.">
        <title>SKESA: strategic k-mer extension for scrupulous assemblies.</title>
        <authorList>
            <person name="Souvorov A."/>
            <person name="Agarwala R."/>
            <person name="Lipman D.J."/>
        </authorList>
    </citation>
    <scope>NUCLEOTIDE SEQUENCE</scope>
    <source>
        <strain evidence="68">07041415_broiler_meat_pESI_ESC-S_2007</strain>
        <strain evidence="57">09051564_79_broiler_meat_pESI_ESC-S_2009</strain>
        <strain evidence="63">12037823_11_broiler_chicken_pESI_CTX_M1_2012</strain>
        <strain evidence="42">13-3055</strain>
        <strain evidence="69">13002124_1_human_pESI_CTX_M1_2013</strain>
        <strain evidence="66">13002124_34_broiler meat_pESI_CTX_M1_2013</strain>
        <strain evidence="71">13065790_185_Pig_pESI_CTX_M1_2013</strain>
        <strain evidence="67">14026835_human_pESI_CTX_M65_2014</strain>
        <strain evidence="62">14035093_human_pESI_CTX_M1_2014</strain>
        <strain evidence="58">14057027_15_broiler_meat_pESI_CTX_M1_2014</strain>
        <strain evidence="44">Salmonella enterica</strain>
    </source>
</reference>
<comment type="subcellular location">
    <subcellularLocation>
        <location evidence="1">Cell inner membrane</location>
        <topology evidence="1">Multi-pass membrane protein</topology>
    </subcellularLocation>
</comment>
<evidence type="ECO:0000313" key="37">
    <source>
        <dbReference type="EMBL" id="EDG6140938.1"/>
    </source>
</evidence>
<evidence type="ECO:0000313" key="16">
    <source>
        <dbReference type="EMBL" id="EBX3966575.1"/>
    </source>
</evidence>
<dbReference type="EMBL" id="DAAGQT010000023">
    <property type="protein sequence ID" value="HAB4174917.1"/>
    <property type="molecule type" value="Genomic_DNA"/>
</dbReference>
<keyword evidence="7 8" id="KW-0472">Membrane</keyword>
<dbReference type="EMBL" id="AAHPAG010000039">
    <property type="protein sequence ID" value="EBY7802511.1"/>
    <property type="molecule type" value="Genomic_DNA"/>
</dbReference>
<dbReference type="EMBL" id="AAHTGE010000011">
    <property type="protein sequence ID" value="ECA0963541.1"/>
    <property type="molecule type" value="Genomic_DNA"/>
</dbReference>
<feature type="transmembrane region" description="Helical" evidence="8">
    <location>
        <begin position="298"/>
        <end position="323"/>
    </location>
</feature>
<evidence type="ECO:0000313" key="17">
    <source>
        <dbReference type="EMBL" id="EBY7802511.1"/>
    </source>
</evidence>
<feature type="transmembrane region" description="Helical" evidence="8">
    <location>
        <begin position="79"/>
        <end position="102"/>
    </location>
</feature>
<dbReference type="EMBL" id="DAAMKJ010000019">
    <property type="protein sequence ID" value="HAC7055861.1"/>
    <property type="molecule type" value="Genomic_DNA"/>
</dbReference>
<dbReference type="PROSITE" id="PS50850">
    <property type="entry name" value="MFS"/>
    <property type="match status" value="1"/>
</dbReference>
<reference evidence="31" key="4">
    <citation type="submission" date="2018-07" db="EMBL/GenBank/DDBJ databases">
        <authorList>
            <consortium name="NARMS: The National Antimicrobial Resistance Monitoring System"/>
        </authorList>
    </citation>
    <scope>NUCLEOTIDE SEQUENCE</scope>
    <source>
        <strain evidence="31">FSIS1605484</strain>
        <strain evidence="36">FSIS1710722</strain>
    </source>
</reference>
<sequence length="462" mass="50512">MMNKNNQIMYSVMPWIASIAFFMQTLDASILITSLPKMADSLNESPLNLETAVICYSLTLAIFIPVSGFVSDRFGTRNIFIFSLGIFSLGSFCSAVSVSLFWLDVSRVIQGIGGAMMVPVSRLVLLKIFDKKQLLTALNRAGLLGLIGPFIGPVLGGYLTDNLSWHWIFLINIPFGILGIMLSLKFMPNIKNDTASNDYAGLVMVSLSFIFITLSLEVIDENNNWLFSFLLFFAGIFSIVMYVIYAKKNSHCENDKSIFKLLLFTIRTFRLGLLGNSLGRMGSQAITFLIPLFLQLVFGYSALSAGLTLTPVALSAIFVKGIIPSVLGRYGYKMCLMFSTVIVGIAIGCLSLVTTHTPVYLIVMTLLLIGGFNSLRFTALSSITLADLPPEQSSSGNSLLSTSQQLAITFGVSLASVLIRLLESNETLVDAFKISFFVFGVITILSSGVFMQLRLKDGSNLI</sequence>
<evidence type="ECO:0000313" key="51">
    <source>
        <dbReference type="EMBL" id="HAB4350919.1"/>
    </source>
</evidence>
<dbReference type="Pfam" id="PF07690">
    <property type="entry name" value="MFS_1"/>
    <property type="match status" value="2"/>
</dbReference>
<dbReference type="EMBL" id="AAHWEZ010000027">
    <property type="protein sequence ID" value="ECB0126053.1"/>
    <property type="molecule type" value="Genomic_DNA"/>
</dbReference>
<evidence type="ECO:0000313" key="73">
    <source>
        <dbReference type="EMBL" id="QJV35572.1"/>
    </source>
</evidence>
<dbReference type="EMBL" id="DAATTM010000020">
    <property type="protein sequence ID" value="HAF0041269.1"/>
    <property type="molecule type" value="Genomic_DNA"/>
</dbReference>
<evidence type="ECO:0000313" key="21">
    <source>
        <dbReference type="EMBL" id="ECB2703250.1"/>
    </source>
</evidence>
<dbReference type="InterPro" id="IPR020846">
    <property type="entry name" value="MFS_dom"/>
</dbReference>
<evidence type="ECO:0000313" key="34">
    <source>
        <dbReference type="EMBL" id="EDB8943840.1"/>
    </source>
</evidence>
<protein>
    <submittedName>
        <fullName evidence="44">MFS transporter</fullName>
    </submittedName>
</protein>
<reference evidence="44" key="6">
    <citation type="submission" date="2019-10" db="EMBL/GenBank/DDBJ databases">
        <authorList>
            <consortium name="NCBI Pathogen Detection Project"/>
        </authorList>
    </citation>
    <scope>NUCLEOTIDE SEQUENCE</scope>
    <source>
        <strain evidence="68">07041415_broiler_meat_pESI_ESC-S_2007</strain>
        <strain evidence="57">09051564_79_broiler_meat_pESI_ESC-S_2009</strain>
        <strain evidence="63">12037823_11_broiler_chicken_pESI_CTX_M1_2012</strain>
        <strain evidence="42">13-3055</strain>
        <strain evidence="69">13002124_1_human_pESI_CTX_M1_2013</strain>
        <strain evidence="66">13002124_34_broiler meat_pESI_CTX_M1_2013</strain>
        <strain evidence="71">13065790_185_Pig_pESI_CTX_M1_2013</strain>
        <strain evidence="67">14026835_human_pESI_CTX_M65_2014</strain>
        <strain evidence="62">14035093_human_pESI_CTX_M1_2014</strain>
        <strain evidence="58">14057027_15_broiler_meat_pESI_CTX_M1_2014</strain>
        <strain evidence="44">Salmonella enterica</strain>
    </source>
</reference>
<dbReference type="EMBL" id="DAAMGN010000019">
    <property type="protein sequence ID" value="HAC6554003.1"/>
    <property type="molecule type" value="Genomic_DNA"/>
</dbReference>
<dbReference type="EMBL" id="DAAGTL010000027">
    <property type="protein sequence ID" value="HAB4488258.1"/>
    <property type="molecule type" value="Genomic_DNA"/>
</dbReference>
<evidence type="ECO:0000313" key="11">
    <source>
        <dbReference type="EMBL" id="EBM7865436.1"/>
    </source>
</evidence>
<keyword evidence="4" id="KW-0997">Cell inner membrane</keyword>
<dbReference type="EMBL" id="AALOZA010000021">
    <property type="protein sequence ID" value="EDB8897276.1"/>
    <property type="molecule type" value="Genomic_DNA"/>
</dbReference>
<evidence type="ECO:0000313" key="74">
    <source>
        <dbReference type="EMBL" id="QJV40347.1"/>
    </source>
</evidence>
<dbReference type="EMBL" id="AALSGV010000019">
    <property type="protein sequence ID" value="EDC8473835.1"/>
    <property type="molecule type" value="Genomic_DNA"/>
</dbReference>
<evidence type="ECO:0000313" key="69">
    <source>
        <dbReference type="EMBL" id="HAF0343332.1"/>
    </source>
</evidence>
<dbReference type="EMBL" id="AALOZJ010000022">
    <property type="protein sequence ID" value="EDB8943840.1"/>
    <property type="molecule type" value="Genomic_DNA"/>
</dbReference>
<feature type="transmembrane region" description="Helical" evidence="8">
    <location>
        <begin position="108"/>
        <end position="129"/>
    </location>
</feature>
<evidence type="ECO:0000313" key="23">
    <source>
        <dbReference type="EMBL" id="ECD7998310.1"/>
    </source>
</evidence>
<dbReference type="EMBL" id="AAJEAI010000018">
    <property type="protein sequence ID" value="ECK9184936.1"/>
    <property type="molecule type" value="Genomic_DNA"/>
</dbReference>
<dbReference type="EMBL" id="AAFZEX010000036">
    <property type="protein sequence ID" value="EBL4738407.1"/>
    <property type="molecule type" value="Genomic_DNA"/>
</dbReference>
<dbReference type="PANTHER" id="PTHR42718">
    <property type="entry name" value="MAJOR FACILITATOR SUPERFAMILY MULTIDRUG TRANSPORTER MFSC"/>
    <property type="match status" value="1"/>
</dbReference>
<evidence type="ECO:0000313" key="22">
    <source>
        <dbReference type="EMBL" id="ECB5811725.1"/>
    </source>
</evidence>
<proteinExistence type="predicted"/>
<dbReference type="EMBL" id="AAIGEA010000020">
    <property type="protein sequence ID" value="ECD8865866.1"/>
    <property type="molecule type" value="Genomic_DNA"/>
</dbReference>
<feature type="transmembrane region" description="Helical" evidence="8">
    <location>
        <begin position="199"/>
        <end position="219"/>
    </location>
</feature>
<dbReference type="EMBL" id="DAAAKK010000019">
    <property type="protein sequence ID" value="HAA0875860.1"/>
    <property type="molecule type" value="Genomic_DNA"/>
</dbReference>
<evidence type="ECO:0000313" key="48">
    <source>
        <dbReference type="EMBL" id="HAB3719148.1"/>
    </source>
</evidence>
<feature type="transmembrane region" description="Helical" evidence="8">
    <location>
        <begin position="12"/>
        <end position="35"/>
    </location>
</feature>
<evidence type="ECO:0000313" key="50">
    <source>
        <dbReference type="EMBL" id="HAB4174917.1"/>
    </source>
</evidence>
<evidence type="ECO:0000313" key="26">
    <source>
        <dbReference type="EMBL" id="ECT1142781.1"/>
    </source>
</evidence>
<geneLocation type="plasmid" evidence="73">
    <name>pN17S0976</name>
</geneLocation>
<name>A0A3R0D5R7_SALIN</name>
<dbReference type="EMBL" id="DAASGW010000015">
    <property type="protein sequence ID" value="HAE5470789.1"/>
    <property type="molecule type" value="Genomic_DNA"/>
</dbReference>
<dbReference type="EMBL" id="AAGDRP010000014">
    <property type="protein sequence ID" value="EBM7865436.1"/>
    <property type="molecule type" value="Genomic_DNA"/>
</dbReference>
<evidence type="ECO:0000313" key="54">
    <source>
        <dbReference type="EMBL" id="HAB4697853.1"/>
    </source>
</evidence>
<evidence type="ECO:0000313" key="18">
    <source>
        <dbReference type="EMBL" id="EBZ3923990.1"/>
    </source>
</evidence>
<dbReference type="EMBL" id="DAAGAN010000019">
    <property type="protein sequence ID" value="HAB2264687.1"/>
    <property type="molecule type" value="Genomic_DNA"/>
</dbReference>
<dbReference type="EMBL" id="DAAWCZ010000018">
    <property type="protein sequence ID" value="HAF7373293.1"/>
    <property type="molecule type" value="Genomic_DNA"/>
</dbReference>
<dbReference type="EMBL" id="AAKSCF010000032">
    <property type="protein sequence ID" value="ECV3264931.1"/>
    <property type="molecule type" value="Genomic_DNA"/>
</dbReference>
<evidence type="ECO:0000256" key="5">
    <source>
        <dbReference type="ARBA" id="ARBA00022692"/>
    </source>
</evidence>
<dbReference type="EMBL" id="DAAFVM010000014">
    <property type="protein sequence ID" value="HAB1679333.1"/>
    <property type="molecule type" value="Genomic_DNA"/>
</dbReference>
<dbReference type="EMBL" id="DAASFJ010000019">
    <property type="protein sequence ID" value="HAE5292012.1"/>
    <property type="molecule type" value="Genomic_DNA"/>
</dbReference>
<evidence type="ECO:0000313" key="52">
    <source>
        <dbReference type="EMBL" id="HAB4488258.1"/>
    </source>
</evidence>
<evidence type="ECO:0000313" key="64">
    <source>
        <dbReference type="EMBL" id="HAE5470789.1"/>
    </source>
</evidence>
<dbReference type="EMBL" id="DAATVX010000019">
    <property type="protein sequence ID" value="HAF0343332.1"/>
    <property type="molecule type" value="Genomic_DNA"/>
</dbReference>
<dbReference type="EMBL" id="CP052804">
    <property type="protein sequence ID" value="QJV40347.1"/>
    <property type="molecule type" value="Genomic_DNA"/>
</dbReference>
<evidence type="ECO:0000313" key="38">
    <source>
        <dbReference type="EMBL" id="EDG6336190.1"/>
    </source>
</evidence>
<feature type="domain" description="Major facilitator superfamily (MFS) profile" evidence="9">
    <location>
        <begin position="13"/>
        <end position="458"/>
    </location>
</feature>
<evidence type="ECO:0000313" key="70">
    <source>
        <dbReference type="EMBL" id="HAF1328209.1"/>
    </source>
</evidence>
<evidence type="ECO:0000313" key="47">
    <source>
        <dbReference type="EMBL" id="HAB3678435.1"/>
    </source>
</evidence>
<dbReference type="EMBL" id="DAAGVG010000025">
    <property type="protein sequence ID" value="HAB4697853.1"/>
    <property type="molecule type" value="Genomic_DNA"/>
</dbReference>
<evidence type="ECO:0000256" key="4">
    <source>
        <dbReference type="ARBA" id="ARBA00022519"/>
    </source>
</evidence>
<evidence type="ECO:0000313" key="42">
    <source>
        <dbReference type="EMBL" id="HAA0875860.1"/>
    </source>
</evidence>
<accession>A0A3R0D5R7</accession>
<feature type="transmembrane region" description="Helical" evidence="8">
    <location>
        <begin position="359"/>
        <end position="385"/>
    </location>
</feature>
<evidence type="ECO:0000313" key="43">
    <source>
        <dbReference type="EMBL" id="HAB1679333.1"/>
    </source>
</evidence>
<evidence type="ECO:0000313" key="67">
    <source>
        <dbReference type="EMBL" id="HAF0041269.1"/>
    </source>
</evidence>
<dbReference type="EMBL" id="DAAWGW010000010">
    <property type="protein sequence ID" value="HAF7837401.1"/>
    <property type="molecule type" value="Genomic_DNA"/>
</dbReference>
<feature type="transmembrane region" description="Helical" evidence="8">
    <location>
        <begin position="141"/>
        <end position="159"/>
    </location>
</feature>
<evidence type="ECO:0000256" key="1">
    <source>
        <dbReference type="ARBA" id="ARBA00004429"/>
    </source>
</evidence>
<geneLocation type="plasmid" evidence="74">
    <name>pN17S0973</name>
</geneLocation>
<evidence type="ECO:0000313" key="60">
    <source>
        <dbReference type="EMBL" id="HAE1619999.1"/>
    </source>
</evidence>
<reference evidence="10" key="5">
    <citation type="submission" date="2019-06" db="EMBL/GenBank/DDBJ databases">
        <authorList>
            <consortium name="GenomeTrakr network: Whole genome sequencing for foodborne pathogen traceback"/>
        </authorList>
    </citation>
    <scope>NUCLEOTIDE SEQUENCE</scope>
    <source>
        <strain evidence="32">CFSAN037700</strain>
        <strain evidence="33">CFSAN037709</strain>
        <strain evidence="34">CFSAN037722</strain>
        <strain evidence="12">FSIS11919071</strain>
        <strain evidence="10">FSIS11920420</strain>
        <strain evidence="25">FSIS11920791</strain>
        <strain evidence="29">FSIS1504604</strain>
        <strain evidence="30">FSIS1505305</strain>
        <strain evidence="35">FSIS1607987</strain>
        <strain evidence="37">FSIS1700006</strain>
        <strain evidence="40">FSIS1701557</strain>
        <strain evidence="41">FSIS1702006</strain>
        <strain evidence="38">FSIS1710673</strain>
        <strain evidence="27">FSIS21821917</strain>
        <strain evidence="21">FSIS21923374</strain>
        <strain evidence="22">FSIS21923591</strain>
        <strain evidence="28">FSIS31800552</strain>
        <strain evidence="26">FSIS31800621</strain>
        <strain evidence="19">FSIS31801318</strain>
        <strain evidence="11">FSIS31901417</strain>
        <strain evidence="13">FSIS31901572</strain>
    </source>
</reference>
<evidence type="ECO:0000313" key="32">
    <source>
        <dbReference type="EMBL" id="EDB8864126.1"/>
    </source>
</evidence>
<dbReference type="PRINTS" id="PR01036">
    <property type="entry name" value="TCRTETB"/>
</dbReference>
<dbReference type="RefSeq" id="WP_049885068.1">
    <property type="nucleotide sequence ID" value="NZ_CAJCKB010000002.1"/>
</dbReference>
<evidence type="ECO:0000313" key="66">
    <source>
        <dbReference type="EMBL" id="HAE7979753.1"/>
    </source>
</evidence>
<dbReference type="CDD" id="cd17503">
    <property type="entry name" value="MFS_LmrB_MDR_like"/>
    <property type="match status" value="1"/>
</dbReference>
<evidence type="ECO:0000313" key="40">
    <source>
        <dbReference type="EMBL" id="EDI2673224.1"/>
    </source>
</evidence>
<evidence type="ECO:0000313" key="53">
    <source>
        <dbReference type="EMBL" id="HAB4533627.1"/>
    </source>
</evidence>
<reference evidence="14" key="3">
    <citation type="submission" date="2018-07" db="EMBL/GenBank/DDBJ databases">
        <authorList>
            <person name="Ashton P.M."/>
            <person name="Dallman T."/>
            <person name="Nair S."/>
            <person name="De Pinna E."/>
            <person name="Peters T."/>
            <person name="Grant K."/>
        </authorList>
    </citation>
    <scope>NUCLEOTIDE SEQUENCE</scope>
    <source>
        <strain evidence="17">464040</strain>
        <strain evidence="14">505460</strain>
        <strain evidence="16">516951</strain>
        <strain evidence="15">528553</strain>
        <strain evidence="20">563459</strain>
        <strain evidence="18">624378</strain>
        <strain evidence="24">707098</strain>
        <strain evidence="23">761617</strain>
    </source>
</reference>
<evidence type="ECO:0000313" key="72">
    <source>
        <dbReference type="EMBL" id="HAF7837401.1"/>
    </source>
</evidence>
<evidence type="ECO:0000313" key="36">
    <source>
        <dbReference type="EMBL" id="EDG1266875.1"/>
    </source>
</evidence>
<dbReference type="EMBL" id="AAHXAP010000030">
    <property type="protein sequence ID" value="ECB2703250.1"/>
    <property type="molecule type" value="Genomic_DNA"/>
</dbReference>
<reference evidence="73" key="7">
    <citation type="submission" date="2020-04" db="EMBL/GenBank/DDBJ databases">
        <title>The Salmonella enterica Resistant Infantis in Poultry (RIP) Clone Continues to Spread and Recombine in the United States.</title>
        <authorList>
            <person name="Tyson G.H."/>
            <person name="Li C."/>
            <person name="Harrison L."/>
            <person name="Martin G."/>
            <person name="Hsu C.-H."/>
            <person name="Tate H."/>
            <person name="Tran T.-T.T."/>
            <person name="Strain E."/>
            <person name="Zhao S."/>
        </authorList>
    </citation>
    <scope>NUCLEOTIDE SEQUENCE</scope>
    <source>
        <strain evidence="74">CVM N17S973</strain>
        <strain evidence="73">CVM N17S976</strain>
        <plasmid evidence="74">pN17S0973</plasmid>
        <plasmid evidence="73">pN17S0976</plasmid>
    </source>
</reference>
<keyword evidence="73" id="KW-0614">Plasmid</keyword>
<reference evidence="39" key="2">
    <citation type="submission" date="2018-07" db="EMBL/GenBank/DDBJ databases">
        <authorList>
            <consortium name="PulseNet: The National Subtyping Network for Foodborne Disease Surveillance"/>
            <person name="Tarr C.L."/>
            <person name="Trees E."/>
            <person name="Katz L.S."/>
            <person name="Carleton-Romer H.A."/>
            <person name="Stroika S."/>
            <person name="Kucerova Z."/>
            <person name="Roache K.F."/>
            <person name="Sabol A.L."/>
            <person name="Besser J."/>
            <person name="Gerner-Smidt P."/>
        </authorList>
    </citation>
    <scope>NUCLEOTIDE SEQUENCE</scope>
    <source>
        <strain evidence="39">PNUSAS013018</strain>
    </source>
</reference>
<evidence type="ECO:0000256" key="7">
    <source>
        <dbReference type="ARBA" id="ARBA00023136"/>
    </source>
</evidence>
<dbReference type="EMBL" id="DAAGMO010000012">
    <property type="protein sequence ID" value="HAB3678435.1"/>
    <property type="molecule type" value="Genomic_DNA"/>
</dbReference>
<evidence type="ECO:0000256" key="6">
    <source>
        <dbReference type="ARBA" id="ARBA00022989"/>
    </source>
</evidence>
<evidence type="ECO:0000313" key="24">
    <source>
        <dbReference type="EMBL" id="ECD8865866.1"/>
    </source>
</evidence>
<dbReference type="EMBL" id="DAAGTV010000032">
    <property type="protein sequence ID" value="HAB4533627.1"/>
    <property type="molecule type" value="Genomic_DNA"/>
</dbReference>
<keyword evidence="5 8" id="KW-0812">Transmembrane</keyword>
<evidence type="ECO:0000313" key="41">
    <source>
        <dbReference type="EMBL" id="EDI6534492.1"/>
    </source>
</evidence>
<evidence type="ECO:0000313" key="58">
    <source>
        <dbReference type="EMBL" id="HAC6600295.1"/>
    </source>
</evidence>
<dbReference type="InterPro" id="IPR036259">
    <property type="entry name" value="MFS_trans_sf"/>
</dbReference>
<feature type="transmembrane region" description="Helical" evidence="8">
    <location>
        <begin position="47"/>
        <end position="67"/>
    </location>
</feature>
<dbReference type="EMBL" id="DAAHDX010000020">
    <property type="protein sequence ID" value="HAB5735776.1"/>
    <property type="molecule type" value="Genomic_DNA"/>
</dbReference>
<dbReference type="EMBL" id="DAARAM010000022">
    <property type="protein sequence ID" value="HAE1619999.1"/>
    <property type="molecule type" value="Genomic_DNA"/>
</dbReference>
<evidence type="ECO:0000313" key="13">
    <source>
        <dbReference type="EMBL" id="EBO1799988.1"/>
    </source>
</evidence>
<evidence type="ECO:0000313" key="46">
    <source>
        <dbReference type="EMBL" id="HAB2264687.1"/>
    </source>
</evidence>
<dbReference type="EMBL" id="CP052802">
    <property type="protein sequence ID" value="QJV35572.1"/>
    <property type="molecule type" value="Genomic_DNA"/>
</dbReference>
<dbReference type="EMBL" id="AAMKJR010000016">
    <property type="protein sequence ID" value="EDI2673224.1"/>
    <property type="molecule type" value="Genomic_DNA"/>
</dbReference>
<evidence type="ECO:0000256" key="3">
    <source>
        <dbReference type="ARBA" id="ARBA00022475"/>
    </source>
</evidence>
<feature type="transmembrane region" description="Helical" evidence="8">
    <location>
        <begin position="406"/>
        <end position="422"/>
    </location>
</feature>
<dbReference type="EMBL" id="DAAGQM010000020">
    <property type="protein sequence ID" value="HAB4151771.1"/>
    <property type="molecule type" value="Genomic_DNA"/>
</dbReference>
<dbReference type="EMBL" id="AAGHRN010000035">
    <property type="protein sequence ID" value="EBO1799988.1"/>
    <property type="molecule type" value="Genomic_DNA"/>
</dbReference>
<evidence type="ECO:0000313" key="30">
    <source>
        <dbReference type="EMBL" id="ECY9479225.1"/>
    </source>
</evidence>
<evidence type="ECO:0000313" key="63">
    <source>
        <dbReference type="EMBL" id="HAE5305848.1"/>
    </source>
</evidence>
<evidence type="ECO:0000313" key="33">
    <source>
        <dbReference type="EMBL" id="EDB8897276.1"/>
    </source>
</evidence>
<dbReference type="EMBL" id="DAATCB010000020">
    <property type="protein sequence ID" value="HAE7979753.1"/>
    <property type="molecule type" value="Genomic_DNA"/>
</dbReference>
<dbReference type="EMBL" id="AAMLRT010000014">
    <property type="protein sequence ID" value="EDI6534492.1"/>
    <property type="molecule type" value="Genomic_DNA"/>
</dbReference>
<evidence type="ECO:0000313" key="62">
    <source>
        <dbReference type="EMBL" id="HAE5292012.1"/>
    </source>
</evidence>
<gene>
    <name evidence="29" type="ORF">APS00_22125</name>
    <name evidence="30" type="ORF">AVV94_22045</name>
    <name evidence="31" type="ORF">AYO59_10665</name>
    <name evidence="36" type="ORF">B6H83_18880</name>
    <name evidence="37" type="ORF">B7096_22715</name>
    <name evidence="38" type="ORF">B7906_21000</name>
    <name evidence="32" type="ORF">BCO02_20675</name>
    <name evidence="33" type="ORF">BCO11_21965</name>
    <name evidence="34" type="ORF">BCO24_20800</name>
    <name evidence="35" type="ORF">BKZ14_21770</name>
    <name evidence="39" type="ORF">CBY70_18480</name>
    <name evidence="40" type="ORF">CDE48_20075</name>
    <name evidence="41" type="ORF">CFG52_19575</name>
    <name evidence="17" type="ORF">D6K77_20170</name>
    <name evidence="74" type="ORF">D7G20_24040</name>
    <name evidence="73" type="ORF">D7G23_23185</name>
    <name evidence="28" type="ORF">DOG78_22670</name>
    <name evidence="14" type="ORF">DRV16_14845</name>
    <name evidence="16" type="ORF">DRV51_22530</name>
    <name evidence="15" type="ORF">DRX68_22725</name>
    <name evidence="26" type="ORF">DTE60_23725</name>
    <name evidence="27" type="ORF">DZ830_20105</name>
    <name evidence="12" type="ORF">E3C53_19720</name>
    <name evidence="24" type="ORF">E4A09_17645</name>
    <name evidence="18" type="ORF">EBC42_20240</name>
    <name evidence="19" type="ORF">EI356_19225</name>
    <name evidence="11" type="ORF">EQ866_18300</name>
    <name evidence="20" type="ORF">EUQ70_20970</name>
    <name evidence="21" type="ORF">EVX96_17820</name>
    <name evidence="13" type="ORF">EX903_21110</name>
    <name evidence="22" type="ORF">EZK84_16245</name>
    <name evidence="25" type="ORF">FD413_20090</name>
    <name evidence="10" type="ORF">FDA00_20625</name>
    <name evidence="23" type="ORF">FKX15_20900</name>
    <name evidence="57" type="ORF">G0B50_23235</name>
    <name evidence="58" type="ORF">G0B53_23355</name>
    <name evidence="59" type="ORF">G0E12_21690</name>
    <name evidence="60" type="ORF">G2983_22205</name>
    <name evidence="61" type="ORF">G3A25_16245</name>
    <name evidence="68" type="ORF">G4216_004430</name>
    <name evidence="67" type="ORF">G4217_004289</name>
    <name evidence="63" type="ORF">G4G82_004461</name>
    <name evidence="62" type="ORF">G4G86_004474</name>
    <name evidence="64" type="ORF">G4H61_001834</name>
    <name evidence="65" type="ORF">G4J40_004425</name>
    <name evidence="66" type="ORF">G4Q07_004424</name>
    <name evidence="72" type="ORF">G9344_001895</name>
    <name evidence="70" type="ORF">G9G59_004545</name>
    <name evidence="69" type="ORF">G9W71_004475</name>
    <name evidence="71" type="ORF">G9Y62_004526</name>
    <name evidence="55" type="ORF">GB230_21565</name>
    <name evidence="46" type="ORF">GB310_21985</name>
    <name evidence="56" type="ORF">GB553_21140</name>
    <name evidence="47" type="ORF">GBW26_16110</name>
    <name evidence="48" type="ORF">GBW98_21375</name>
    <name evidence="49" type="ORF">GBX42_21555</name>
    <name evidence="44" type="ORF">GBX99_21795</name>
    <name evidence="50" type="ORF">GBY47_22205</name>
    <name evidence="43" type="ORF">GBY48_19715</name>
    <name evidence="52" type="ORF">GBY68_15050</name>
    <name evidence="45" type="ORF">GBY90_22580</name>
    <name evidence="54" type="ORF">GBY91_14265</name>
    <name evidence="53" type="ORF">GBZ01_18645</name>
    <name evidence="51" type="ORF">GBZ23_23370</name>
    <name evidence="42" type="ORF">GDL33_20815</name>
</gene>
<dbReference type="EMBL" id="DAAFWO010000020">
    <property type="protein sequence ID" value="HAB1822663.1"/>
    <property type="molecule type" value="Genomic_DNA"/>
</dbReference>
<evidence type="ECO:0000313" key="20">
    <source>
        <dbReference type="EMBL" id="ECB0126053.1"/>
    </source>
</evidence>
<feature type="transmembrane region" description="Helical" evidence="8">
    <location>
        <begin position="434"/>
        <end position="453"/>
    </location>
</feature>
<dbReference type="EMBL" id="AALIFF010000009">
    <property type="protein sequence ID" value="ECZ8875654.1"/>
    <property type="molecule type" value="Genomic_DNA"/>
</dbReference>
<dbReference type="PANTHER" id="PTHR42718:SF46">
    <property type="entry name" value="BLR6921 PROTEIN"/>
    <property type="match status" value="1"/>
</dbReference>
<dbReference type="InterPro" id="IPR011701">
    <property type="entry name" value="MFS"/>
</dbReference>
<evidence type="ECO:0000313" key="45">
    <source>
        <dbReference type="EMBL" id="HAB1822663.1"/>
    </source>
</evidence>
<dbReference type="EMBL" id="AAMHVA010000029">
    <property type="protein sequence ID" value="EDH4947387.1"/>
    <property type="molecule type" value="Genomic_DNA"/>
</dbReference>
<evidence type="ECO:0000313" key="35">
    <source>
        <dbReference type="EMBL" id="EDC8473835.1"/>
    </source>
</evidence>
<dbReference type="AlphaFoldDB" id="A0A3R0D5R7"/>
<dbReference type="EMBL" id="DAASNY010000023">
    <property type="protein sequence ID" value="HAE6309186.1"/>
    <property type="molecule type" value="Genomic_DNA"/>
</dbReference>
<evidence type="ECO:0000313" key="65">
    <source>
        <dbReference type="EMBL" id="HAE6309186.1"/>
    </source>
</evidence>
<evidence type="ECO:0000313" key="19">
    <source>
        <dbReference type="EMBL" id="ECA0963541.1"/>
    </source>
</evidence>
<dbReference type="EMBL" id="DAAUEF010000020">
    <property type="protein sequence ID" value="HAF1328209.1"/>
    <property type="molecule type" value="Genomic_DNA"/>
</dbReference>
<evidence type="ECO:0000313" key="59">
    <source>
        <dbReference type="EMBL" id="HAC7055861.1"/>
    </source>
</evidence>
<dbReference type="EMBL" id="AAKSRR010000028">
    <property type="protein sequence ID" value="ECV1008485.1"/>
    <property type="molecule type" value="Genomic_DNA"/>
</dbReference>
<evidence type="ECO:0000313" key="68">
    <source>
        <dbReference type="EMBL" id="HAF0046164.1"/>
    </source>
</evidence>
<evidence type="ECO:0000313" key="49">
    <source>
        <dbReference type="EMBL" id="HAB4151771.1"/>
    </source>
</evidence>
<evidence type="ECO:0000313" key="55">
    <source>
        <dbReference type="EMBL" id="HAB5735776.1"/>
    </source>
</evidence>
<dbReference type="EMBL" id="DAAGMV010000021">
    <property type="protein sequence ID" value="HAB3719148.1"/>
    <property type="molecule type" value="Genomic_DNA"/>
</dbReference>
<evidence type="ECO:0000256" key="8">
    <source>
        <dbReference type="SAM" id="Phobius"/>
    </source>
</evidence>
<keyword evidence="3" id="KW-1003">Cell membrane</keyword>
<dbReference type="GO" id="GO:0005886">
    <property type="term" value="C:plasma membrane"/>
    <property type="evidence" value="ECO:0007669"/>
    <property type="project" value="UniProtKB-SubCell"/>
</dbReference>
<dbReference type="EMBL" id="AAHQZD010000026">
    <property type="protein sequence ID" value="EBZ3923990.1"/>
    <property type="molecule type" value="Genomic_DNA"/>
</dbReference>
<dbReference type="EMBL" id="AAMEVE010000018">
    <property type="protein sequence ID" value="EDG6336190.1"/>
    <property type="molecule type" value="Genomic_DNA"/>
</dbReference>
<dbReference type="EMBL" id="AAGUYX010000038">
    <property type="protein sequence ID" value="EBS2747142.1"/>
    <property type="molecule type" value="Genomic_DNA"/>
</dbReference>
<dbReference type="EMBL" id="DAATTN010000019">
    <property type="protein sequence ID" value="HAF0046164.1"/>
    <property type="molecule type" value="Genomic_DNA"/>
</dbReference>
<dbReference type="EMBL" id="AAGUXB010000044">
    <property type="protein sequence ID" value="EBS2523058.1"/>
    <property type="molecule type" value="Genomic_DNA"/>
</dbReference>
<feature type="transmembrane region" description="Helical" evidence="8">
    <location>
        <begin position="225"/>
        <end position="246"/>
    </location>
</feature>
<dbReference type="EMBL" id="AALOYY010000020">
    <property type="protein sequence ID" value="EDB8864126.1"/>
    <property type="molecule type" value="Genomic_DNA"/>
</dbReference>